<dbReference type="AlphaFoldDB" id="A0A1L8FMN4"/>
<gene>
    <name evidence="14" type="primary">LOC108696637</name>
</gene>
<evidence type="ECO:0000256" key="8">
    <source>
        <dbReference type="ARBA" id="ARBA00023170"/>
    </source>
</evidence>
<evidence type="ECO:0000256" key="5">
    <source>
        <dbReference type="ARBA" id="ARBA00022989"/>
    </source>
</evidence>
<comment type="subcellular location">
    <subcellularLocation>
        <location evidence="1 11">Cell membrane</location>
        <topology evidence="1 11">Multi-pass membrane protein</topology>
    </subcellularLocation>
</comment>
<name>A0A1L8FMN4_XENLA</name>
<accession>A0A1L8FMN4</accession>
<dbReference type="PaxDb" id="8355-A0A1L8FMN4"/>
<evidence type="ECO:0000256" key="9">
    <source>
        <dbReference type="ARBA" id="ARBA00023224"/>
    </source>
</evidence>
<dbReference type="Bgee" id="108696637">
    <property type="expression patterns" value="Expressed in oocyte and 2 other cell types or tissues"/>
</dbReference>
<dbReference type="GO" id="GO:0004930">
    <property type="term" value="F:G protein-coupled receptor activity"/>
    <property type="evidence" value="ECO:0007669"/>
    <property type="project" value="UniProtKB-KW"/>
</dbReference>
<dbReference type="SUPFAM" id="SSF81321">
    <property type="entry name" value="Family A G protein-coupled receptor-like"/>
    <property type="match status" value="1"/>
</dbReference>
<comment type="similarity">
    <text evidence="10">Belongs to the G-protein coupled receptor 1 family.</text>
</comment>
<dbReference type="PANTHER" id="PTHR26452">
    <property type="entry name" value="OLFACTORY RECEPTOR"/>
    <property type="match status" value="1"/>
</dbReference>
<dbReference type="InterPro" id="IPR000725">
    <property type="entry name" value="Olfact_rcpt"/>
</dbReference>
<dbReference type="Gene3D" id="1.20.1070.10">
    <property type="entry name" value="Rhodopsin 7-helix transmembrane proteins"/>
    <property type="match status" value="1"/>
</dbReference>
<keyword evidence="4 11" id="KW-0552">Olfaction</keyword>
<dbReference type="PRINTS" id="PR00237">
    <property type="entry name" value="GPCRRHODOPSN"/>
</dbReference>
<feature type="transmembrane region" description="Helical" evidence="11">
    <location>
        <begin position="98"/>
        <end position="120"/>
    </location>
</feature>
<dbReference type="PROSITE" id="PS50262">
    <property type="entry name" value="G_PROTEIN_RECEP_F1_2"/>
    <property type="match status" value="1"/>
</dbReference>
<feature type="transmembrane region" description="Helical" evidence="11">
    <location>
        <begin position="242"/>
        <end position="261"/>
    </location>
</feature>
<evidence type="ECO:0000256" key="3">
    <source>
        <dbReference type="ARBA" id="ARBA00022692"/>
    </source>
</evidence>
<feature type="transmembrane region" description="Helical" evidence="11">
    <location>
        <begin position="141"/>
        <end position="158"/>
    </location>
</feature>
<keyword evidence="13" id="KW-1185">Reference proteome</keyword>
<dbReference type="OMA" id="PILAMYL"/>
<keyword evidence="11" id="KW-0716">Sensory transduction</keyword>
<evidence type="ECO:0000313" key="13">
    <source>
        <dbReference type="Proteomes" id="UP000186698"/>
    </source>
</evidence>
<dbReference type="InterPro" id="IPR017452">
    <property type="entry name" value="GPCR_Rhodpsn_7TM"/>
</dbReference>
<evidence type="ECO:0000256" key="4">
    <source>
        <dbReference type="ARBA" id="ARBA00022725"/>
    </source>
</evidence>
<dbReference type="FunFam" id="1.20.1070.10:FF:000015">
    <property type="entry name" value="Olfactory receptor"/>
    <property type="match status" value="1"/>
</dbReference>
<dbReference type="GO" id="GO:0005886">
    <property type="term" value="C:plasma membrane"/>
    <property type="evidence" value="ECO:0007669"/>
    <property type="project" value="UniProtKB-SubCell"/>
</dbReference>
<evidence type="ECO:0000256" key="1">
    <source>
        <dbReference type="ARBA" id="ARBA00004651"/>
    </source>
</evidence>
<keyword evidence="6 10" id="KW-0297">G-protein coupled receptor</keyword>
<dbReference type="PRINTS" id="PR00245">
    <property type="entry name" value="OLFACTORYR"/>
</dbReference>
<evidence type="ECO:0000256" key="11">
    <source>
        <dbReference type="RuleBase" id="RU363047"/>
    </source>
</evidence>
<feature type="transmembrane region" description="Helical" evidence="11">
    <location>
        <begin position="25"/>
        <end position="48"/>
    </location>
</feature>
<dbReference type="InterPro" id="IPR050516">
    <property type="entry name" value="Olfactory_GPCR"/>
</dbReference>
<evidence type="ECO:0000256" key="10">
    <source>
        <dbReference type="RuleBase" id="RU000688"/>
    </source>
</evidence>
<dbReference type="GeneID" id="108696637"/>
<dbReference type="KEGG" id="xla:108696637"/>
<dbReference type="CDD" id="cd13954">
    <property type="entry name" value="7tmA_OR"/>
    <property type="match status" value="1"/>
</dbReference>
<keyword evidence="7 11" id="KW-0472">Membrane</keyword>
<dbReference type="PROSITE" id="PS00237">
    <property type="entry name" value="G_PROTEIN_RECEP_F1_1"/>
    <property type="match status" value="1"/>
</dbReference>
<keyword evidence="8 10" id="KW-0675">Receptor</keyword>
<proteinExistence type="inferred from homology"/>
<sequence>MESDNRSTAKYFFLQGLTNSPQVQFLLFFPILAMYLLTMLGNSIIVNIIHLDLKLYTPMYFLMGHLAFIDMCYVTVITPKMLGNLLLNSQLISYNGCFTQLFFFISFGQSESFLLAVMAYDRYAAICHPLHYMDLISRRSCLCLIVFCWIAGFLNSALHTGLAARLPFCSSHQISHFFCDITPLLKLSCASTFINEVVILVAGVFVVLTPFLCILISYVFIVKTIMSIPSTTGRHKTFSTCSSHLTVVCMFYGTILLLYMLPASLSQDHNKAFAVIYTLITPFLNPFIYALRNTEIRGSFKKICANLRAV</sequence>
<dbReference type="InterPro" id="IPR000276">
    <property type="entry name" value="GPCR_Rhodpsn"/>
</dbReference>
<dbReference type="GO" id="GO:0005549">
    <property type="term" value="F:odorant binding"/>
    <property type="evidence" value="ECO:0000318"/>
    <property type="project" value="GO_Central"/>
</dbReference>
<dbReference type="Pfam" id="PF13853">
    <property type="entry name" value="7tm_4"/>
    <property type="match status" value="1"/>
</dbReference>
<feature type="transmembrane region" description="Helical" evidence="11">
    <location>
        <begin position="60"/>
        <end position="78"/>
    </location>
</feature>
<feature type="transmembrane region" description="Helical" evidence="11">
    <location>
        <begin position="197"/>
        <end position="221"/>
    </location>
</feature>
<dbReference type="GO" id="GO:0004984">
    <property type="term" value="F:olfactory receptor activity"/>
    <property type="evidence" value="ECO:0000318"/>
    <property type="project" value="GO_Central"/>
</dbReference>
<dbReference type="OrthoDB" id="9444602at2759"/>
<keyword evidence="5 11" id="KW-1133">Transmembrane helix</keyword>
<protein>
    <recommendedName>
        <fullName evidence="11">Olfactory receptor</fullName>
    </recommendedName>
</protein>
<feature type="transmembrane region" description="Helical" evidence="11">
    <location>
        <begin position="273"/>
        <end position="291"/>
    </location>
</feature>
<evidence type="ECO:0000256" key="2">
    <source>
        <dbReference type="ARBA" id="ARBA00022475"/>
    </source>
</evidence>
<dbReference type="Proteomes" id="UP000186698">
    <property type="component" value="Chromosome 7L"/>
</dbReference>
<organism evidence="13 14">
    <name type="scientific">Xenopus laevis</name>
    <name type="common">African clawed frog</name>
    <dbReference type="NCBI Taxonomy" id="8355"/>
    <lineage>
        <taxon>Eukaryota</taxon>
        <taxon>Metazoa</taxon>
        <taxon>Chordata</taxon>
        <taxon>Craniata</taxon>
        <taxon>Vertebrata</taxon>
        <taxon>Euteleostomi</taxon>
        <taxon>Amphibia</taxon>
        <taxon>Batrachia</taxon>
        <taxon>Anura</taxon>
        <taxon>Pipoidea</taxon>
        <taxon>Pipidae</taxon>
        <taxon>Xenopodinae</taxon>
        <taxon>Xenopus</taxon>
        <taxon>Xenopus</taxon>
    </lineage>
</organism>
<keyword evidence="3 10" id="KW-0812">Transmembrane</keyword>
<evidence type="ECO:0000256" key="6">
    <source>
        <dbReference type="ARBA" id="ARBA00023040"/>
    </source>
</evidence>
<evidence type="ECO:0000259" key="12">
    <source>
        <dbReference type="PROSITE" id="PS50262"/>
    </source>
</evidence>
<dbReference type="RefSeq" id="XP_018081660.1">
    <property type="nucleotide sequence ID" value="XM_018226171.2"/>
</dbReference>
<feature type="domain" description="G-protein coupled receptors family 1 profile" evidence="12">
    <location>
        <begin position="41"/>
        <end position="289"/>
    </location>
</feature>
<reference evidence="14" key="1">
    <citation type="submission" date="2025-08" db="UniProtKB">
        <authorList>
            <consortium name="RefSeq"/>
        </authorList>
    </citation>
    <scope>IDENTIFICATION</scope>
    <source>
        <strain evidence="14">J_2021</strain>
        <tissue evidence="14">Erythrocytes</tissue>
    </source>
</reference>
<evidence type="ECO:0000256" key="7">
    <source>
        <dbReference type="ARBA" id="ARBA00023136"/>
    </source>
</evidence>
<keyword evidence="2 11" id="KW-1003">Cell membrane</keyword>
<keyword evidence="9 10" id="KW-0807">Transducer</keyword>
<evidence type="ECO:0000313" key="14">
    <source>
        <dbReference type="RefSeq" id="XP_018081660.1"/>
    </source>
</evidence>